<dbReference type="PROSITE" id="PS51077">
    <property type="entry name" value="HTH_ICLR"/>
    <property type="match status" value="1"/>
</dbReference>
<keyword evidence="3" id="KW-0804">Transcription</keyword>
<name>A0A240AW34_9CORY</name>
<sequence>MRKMDPMSSEVPALDLGEKRSSTAKVMDILKVLAEDPLGAVGVTELASRAQLSKSTVHRILQELLVADSVEQVENQYILAPWLVSQLNPRDTNRSRELRELLTPFLGQIYALTQQTTHLAVLNGLEVLYLNKLTGRDPLASPSRAGGRAPTYCTGVGKVLLAYNPNAANAVLNSHLIPWTPHTITSPEQLKQELVEIRETGFGYDREEIRPGLTCIAAPIHGKQSTVAALSISGQAGKFNHAEYAGVLESVCAAASRALKI</sequence>
<dbReference type="SUPFAM" id="SSF46785">
    <property type="entry name" value="Winged helix' DNA-binding domain"/>
    <property type="match status" value="1"/>
</dbReference>
<dbReference type="Pfam" id="PF01614">
    <property type="entry name" value="IclR_C"/>
    <property type="match status" value="1"/>
</dbReference>
<evidence type="ECO:0000313" key="7">
    <source>
        <dbReference type="Proteomes" id="UP000215374"/>
    </source>
</evidence>
<dbReference type="PANTHER" id="PTHR30136:SF35">
    <property type="entry name" value="HTH-TYPE TRANSCRIPTIONAL REGULATOR RV1719"/>
    <property type="match status" value="1"/>
</dbReference>
<feature type="domain" description="HTH iclR-type" evidence="4">
    <location>
        <begin position="20"/>
        <end position="81"/>
    </location>
</feature>
<organism evidence="6 7">
    <name type="scientific">Corynebacterium imitans</name>
    <dbReference type="NCBI Taxonomy" id="156978"/>
    <lineage>
        <taxon>Bacteria</taxon>
        <taxon>Bacillati</taxon>
        <taxon>Actinomycetota</taxon>
        <taxon>Actinomycetes</taxon>
        <taxon>Mycobacteriales</taxon>
        <taxon>Corynebacteriaceae</taxon>
        <taxon>Corynebacterium</taxon>
    </lineage>
</organism>
<dbReference type="EMBL" id="LT906467">
    <property type="protein sequence ID" value="SNV87601.1"/>
    <property type="molecule type" value="Genomic_DNA"/>
</dbReference>
<evidence type="ECO:0000256" key="1">
    <source>
        <dbReference type="ARBA" id="ARBA00023015"/>
    </source>
</evidence>
<evidence type="ECO:0000313" key="6">
    <source>
        <dbReference type="EMBL" id="SNV87601.1"/>
    </source>
</evidence>
<reference evidence="6 7" key="1">
    <citation type="submission" date="2017-06" db="EMBL/GenBank/DDBJ databases">
        <authorList>
            <consortium name="Pathogen Informatics"/>
        </authorList>
    </citation>
    <scope>NUCLEOTIDE SEQUENCE [LARGE SCALE GENOMIC DNA]</scope>
    <source>
        <strain evidence="6 7">NCTC13015</strain>
    </source>
</reference>
<dbReference type="PANTHER" id="PTHR30136">
    <property type="entry name" value="HELIX-TURN-HELIX TRANSCRIPTIONAL REGULATOR, ICLR FAMILY"/>
    <property type="match status" value="1"/>
</dbReference>
<dbReference type="GO" id="GO:0003700">
    <property type="term" value="F:DNA-binding transcription factor activity"/>
    <property type="evidence" value="ECO:0007669"/>
    <property type="project" value="TreeGrafter"/>
</dbReference>
<dbReference type="SUPFAM" id="SSF55781">
    <property type="entry name" value="GAF domain-like"/>
    <property type="match status" value="1"/>
</dbReference>
<dbReference type="PROSITE" id="PS51078">
    <property type="entry name" value="ICLR_ED"/>
    <property type="match status" value="1"/>
</dbReference>
<dbReference type="AlphaFoldDB" id="A0A240AW34"/>
<proteinExistence type="predicted"/>
<dbReference type="InterPro" id="IPR036390">
    <property type="entry name" value="WH_DNA-bd_sf"/>
</dbReference>
<dbReference type="Pfam" id="PF09339">
    <property type="entry name" value="HTH_IclR"/>
    <property type="match status" value="1"/>
</dbReference>
<evidence type="ECO:0000259" key="4">
    <source>
        <dbReference type="PROSITE" id="PS51077"/>
    </source>
</evidence>
<dbReference type="SMART" id="SM00346">
    <property type="entry name" value="HTH_ICLR"/>
    <property type="match status" value="1"/>
</dbReference>
<gene>
    <name evidence="6" type="primary">kdgR</name>
    <name evidence="6" type="ORF">SAMEA4535761_02419</name>
</gene>
<protein>
    <submittedName>
        <fullName evidence="6">HTH-type transcriptional repressor allR</fullName>
    </submittedName>
</protein>
<dbReference type="InterPro" id="IPR005471">
    <property type="entry name" value="Tscrpt_reg_IclR_N"/>
</dbReference>
<dbReference type="Proteomes" id="UP000215374">
    <property type="component" value="Chromosome 1"/>
</dbReference>
<dbReference type="InterPro" id="IPR036388">
    <property type="entry name" value="WH-like_DNA-bd_sf"/>
</dbReference>
<accession>A0A240AW34</accession>
<keyword evidence="1" id="KW-0805">Transcription regulation</keyword>
<dbReference type="GO" id="GO:0045892">
    <property type="term" value="P:negative regulation of DNA-templated transcription"/>
    <property type="evidence" value="ECO:0007669"/>
    <property type="project" value="TreeGrafter"/>
</dbReference>
<dbReference type="InterPro" id="IPR029016">
    <property type="entry name" value="GAF-like_dom_sf"/>
</dbReference>
<feature type="domain" description="IclR-ED" evidence="5">
    <location>
        <begin position="83"/>
        <end position="261"/>
    </location>
</feature>
<dbReference type="InterPro" id="IPR050707">
    <property type="entry name" value="HTH_MetabolicPath_Reg"/>
</dbReference>
<dbReference type="GO" id="GO:0003677">
    <property type="term" value="F:DNA binding"/>
    <property type="evidence" value="ECO:0007669"/>
    <property type="project" value="UniProtKB-KW"/>
</dbReference>
<evidence type="ECO:0000256" key="3">
    <source>
        <dbReference type="ARBA" id="ARBA00023163"/>
    </source>
</evidence>
<keyword evidence="2" id="KW-0238">DNA-binding</keyword>
<evidence type="ECO:0000256" key="2">
    <source>
        <dbReference type="ARBA" id="ARBA00023125"/>
    </source>
</evidence>
<dbReference type="InterPro" id="IPR014757">
    <property type="entry name" value="Tscrpt_reg_IclR_C"/>
</dbReference>
<dbReference type="Gene3D" id="3.30.450.40">
    <property type="match status" value="1"/>
</dbReference>
<dbReference type="Gene3D" id="1.10.10.10">
    <property type="entry name" value="Winged helix-like DNA-binding domain superfamily/Winged helix DNA-binding domain"/>
    <property type="match status" value="1"/>
</dbReference>
<evidence type="ECO:0000259" key="5">
    <source>
        <dbReference type="PROSITE" id="PS51078"/>
    </source>
</evidence>